<organism evidence="2 3">
    <name type="scientific">Lucifera butyrica</name>
    <dbReference type="NCBI Taxonomy" id="1351585"/>
    <lineage>
        <taxon>Bacteria</taxon>
        <taxon>Bacillati</taxon>
        <taxon>Bacillota</taxon>
        <taxon>Negativicutes</taxon>
        <taxon>Veillonellales</taxon>
        <taxon>Veillonellaceae</taxon>
        <taxon>Lucifera</taxon>
    </lineage>
</organism>
<protein>
    <submittedName>
        <fullName evidence="2">Alpha/beta hydrolase fold</fullName>
    </submittedName>
</protein>
<evidence type="ECO:0000313" key="3">
    <source>
        <dbReference type="Proteomes" id="UP000277811"/>
    </source>
</evidence>
<evidence type="ECO:0000256" key="1">
    <source>
        <dbReference type="ARBA" id="ARBA00022801"/>
    </source>
</evidence>
<dbReference type="Pfam" id="PF06500">
    <property type="entry name" value="FrsA-like"/>
    <property type="match status" value="1"/>
</dbReference>
<keyword evidence="1 2" id="KW-0378">Hydrolase</keyword>
<keyword evidence="3" id="KW-1185">Reference proteome</keyword>
<dbReference type="InterPro" id="IPR029058">
    <property type="entry name" value="AB_hydrolase_fold"/>
</dbReference>
<dbReference type="InterPro" id="IPR050261">
    <property type="entry name" value="FrsA_esterase"/>
</dbReference>
<name>A0A498R3L1_9FIRM</name>
<evidence type="ECO:0000313" key="2">
    <source>
        <dbReference type="EMBL" id="VBB05769.1"/>
    </source>
</evidence>
<dbReference type="Gene3D" id="1.20.1440.110">
    <property type="entry name" value="acylaminoacyl peptidase"/>
    <property type="match status" value="1"/>
</dbReference>
<dbReference type="PANTHER" id="PTHR22946">
    <property type="entry name" value="DIENELACTONE HYDROLASE DOMAIN-CONTAINING PROTEIN-RELATED"/>
    <property type="match status" value="1"/>
</dbReference>
<proteinExistence type="predicted"/>
<dbReference type="OrthoDB" id="9812921at2"/>
<dbReference type="AlphaFoldDB" id="A0A498R3L1"/>
<dbReference type="GO" id="GO:0016787">
    <property type="term" value="F:hydrolase activity"/>
    <property type="evidence" value="ECO:0007669"/>
    <property type="project" value="UniProtKB-KW"/>
</dbReference>
<dbReference type="RefSeq" id="WP_122626741.1">
    <property type="nucleotide sequence ID" value="NZ_UPPP01000058.1"/>
</dbReference>
<accession>A0A498R3L1</accession>
<dbReference type="Gene3D" id="3.40.50.1820">
    <property type="entry name" value="alpha/beta hydrolase"/>
    <property type="match status" value="1"/>
</dbReference>
<reference evidence="2 3" key="1">
    <citation type="submission" date="2018-06" db="EMBL/GenBank/DDBJ databases">
        <authorList>
            <person name="Strepis N."/>
        </authorList>
    </citation>
    <scope>NUCLEOTIDE SEQUENCE [LARGE SCALE GENOMIC DNA]</scope>
    <source>
        <strain evidence="2">LUCI</strain>
    </source>
</reference>
<dbReference type="InterPro" id="IPR010520">
    <property type="entry name" value="FrsA-like"/>
</dbReference>
<gene>
    <name evidence="2" type="ORF">LUCI_0980</name>
</gene>
<sequence>MRAKTKAATAQDFVRMFPDEVINTNQIETRKMPKAQTFNRMMAHGIDHTDYSRIVARVANGEDYVQVCEELGDASCAYAAGELEKGHRNTARVFFLKAAALYRVAPYEIINFTEEKSRIYNKELASFSRAVQLYENMKAEKVEIPYKDSKMCGWMCIPRQAPADVPVIVLIGGLTGFKEELHFMAMKLVEAGFAVLNMDGPGQGETFYANQCYFEVDSQEGHRAILDYIISHGDVGNKIGLYGLCFGGYFVARTAAYFADEVAACASVGGSYIAKEALRFNRDFLDAFTMRSGKAENETEYVRHDFAPRFNLEGIAEKITCPLLIIHNDPDPLISAKNVKRLYEEAASADKTFKVYPGSDHCAYNDYTEVSNYVADWFADRLLS</sequence>
<dbReference type="PANTHER" id="PTHR22946:SF12">
    <property type="entry name" value="CONIDIAL PIGMENT BIOSYNTHESIS PROTEIN AYG1 (AFU_ORTHOLOGUE AFUA_2G17550)"/>
    <property type="match status" value="1"/>
</dbReference>
<dbReference type="Proteomes" id="UP000277811">
    <property type="component" value="Unassembled WGS sequence"/>
</dbReference>
<dbReference type="EMBL" id="UPPP01000058">
    <property type="protein sequence ID" value="VBB05769.1"/>
    <property type="molecule type" value="Genomic_DNA"/>
</dbReference>
<dbReference type="SUPFAM" id="SSF53474">
    <property type="entry name" value="alpha/beta-Hydrolases"/>
    <property type="match status" value="1"/>
</dbReference>